<protein>
    <recommendedName>
        <fullName evidence="3">Phycobilisome degradation protein NblA</fullName>
    </recommendedName>
</protein>
<sequence>MSSYYNSMTNSNGSLEEMFGQVMFSSVVTTEDRQKLKAILLKETITEDEQAIINRLLYNVRRGWVKLID</sequence>
<evidence type="ECO:0000313" key="1">
    <source>
        <dbReference type="EMBL" id="GCE92017.1"/>
    </source>
</evidence>
<comment type="caution">
    <text evidence="1">The sequence shown here is derived from an EMBL/GenBank/DDBJ whole genome shotgun (WGS) entry which is preliminary data.</text>
</comment>
<dbReference type="RefSeq" id="WP_014276309.1">
    <property type="nucleotide sequence ID" value="NZ_BIMW01000001.1"/>
</dbReference>
<name>A0A5M3SZZ2_LIMPL</name>
<dbReference type="GeneID" id="301681035"/>
<evidence type="ECO:0000313" key="2">
    <source>
        <dbReference type="Proteomes" id="UP000326169"/>
    </source>
</evidence>
<evidence type="ECO:0008006" key="3">
    <source>
        <dbReference type="Google" id="ProtNLM"/>
    </source>
</evidence>
<keyword evidence="2" id="KW-1185">Reference proteome</keyword>
<dbReference type="Proteomes" id="UP000326169">
    <property type="component" value="Unassembled WGS sequence"/>
</dbReference>
<reference evidence="1 2" key="1">
    <citation type="journal article" date="2019" name="J Genomics">
        <title>The Draft Genome of a Hydrogen-producing Cyanobacterium, Arthrospira platensis NIES-46.</title>
        <authorList>
            <person name="Suzuki S."/>
            <person name="Yamaguchi H."/>
            <person name="Kawachi M."/>
        </authorList>
    </citation>
    <scope>NUCLEOTIDE SEQUENCE [LARGE SCALE GENOMIC DNA]</scope>
    <source>
        <strain evidence="1 2">NIES-46</strain>
    </source>
</reference>
<proteinExistence type="predicted"/>
<accession>A0A5M3SZZ2</accession>
<gene>
    <name evidence="1" type="ORF">NIES46_00510</name>
</gene>
<dbReference type="EMBL" id="BIMW01000001">
    <property type="protein sequence ID" value="GCE92017.1"/>
    <property type="molecule type" value="Genomic_DNA"/>
</dbReference>
<organism evidence="1 2">
    <name type="scientific">Limnospira platensis NIES-46</name>
    <dbReference type="NCBI Taxonomy" id="1236695"/>
    <lineage>
        <taxon>Bacteria</taxon>
        <taxon>Bacillati</taxon>
        <taxon>Cyanobacteriota</taxon>
        <taxon>Cyanophyceae</taxon>
        <taxon>Oscillatoriophycideae</taxon>
        <taxon>Oscillatoriales</taxon>
        <taxon>Sirenicapillariaceae</taxon>
        <taxon>Limnospira</taxon>
    </lineage>
</organism>